<dbReference type="InterPro" id="IPR012674">
    <property type="entry name" value="Calycin"/>
</dbReference>
<dbReference type="AlphaFoldDB" id="A0A0K8R545"/>
<dbReference type="Gene3D" id="2.40.128.20">
    <property type="match status" value="1"/>
</dbReference>
<dbReference type="SUPFAM" id="SSF50814">
    <property type="entry name" value="Lipocalins"/>
    <property type="match status" value="1"/>
</dbReference>
<organism evidence="1">
    <name type="scientific">Ixodes ricinus</name>
    <name type="common">Common tick</name>
    <name type="synonym">Acarus ricinus</name>
    <dbReference type="NCBI Taxonomy" id="34613"/>
    <lineage>
        <taxon>Eukaryota</taxon>
        <taxon>Metazoa</taxon>
        <taxon>Ecdysozoa</taxon>
        <taxon>Arthropoda</taxon>
        <taxon>Chelicerata</taxon>
        <taxon>Arachnida</taxon>
        <taxon>Acari</taxon>
        <taxon>Parasitiformes</taxon>
        <taxon>Ixodida</taxon>
        <taxon>Ixodoidea</taxon>
        <taxon>Ixodidae</taxon>
        <taxon>Ixodinae</taxon>
        <taxon>Ixodes</taxon>
    </lineage>
</organism>
<dbReference type="EMBL" id="GADI01007521">
    <property type="protein sequence ID" value="JAA66287.1"/>
    <property type="molecule type" value="mRNA"/>
</dbReference>
<sequence length="369" mass="42312">MTAAPRNINGKIQPRKLTTDELLKVLRDVHGKTYVLRFSQTQNSYVVGYTVTCFTIQLLYSAEETADKVMLWLHYTQAQSNLKRVDTISFAVKERETSSNKLRFDFEGSSKNDLTLKEAEFVHRPPSCNSLKITFKNRGCVILALPTSSSKSDVNNCVPPDERGSCIYESYENSESEKCLNYESFEDKHQSEITDVTIPTAVNQPLLETDAQLQQYQDFKRGLLFGSLVLVYSSYEQDPFRLCMITYHPNKAPGPHGKLYILTSGLTADKAMVQTFNPYRLSYHSETYKTAARLYRDGKFYETRVIFTDKRQCIILRTPEYHNLCELFTGGRYTNGILNSICFFIYAVYCGQPEARFTRLGECWPPANK</sequence>
<accession>A0A0K8R545</accession>
<reference evidence="1" key="1">
    <citation type="submission" date="2012-12" db="EMBL/GenBank/DDBJ databases">
        <title>Identification and characterization of a phenylalanine ammonia-lyase gene family in Isatis indigotica Fort.</title>
        <authorList>
            <person name="Liu Q."/>
            <person name="Chen J."/>
            <person name="Zhou X."/>
            <person name="Di P."/>
            <person name="Xiao Y."/>
            <person name="Xuan H."/>
            <person name="Zhang L."/>
            <person name="Chen W."/>
        </authorList>
    </citation>
    <scope>NUCLEOTIDE SEQUENCE</scope>
    <source>
        <tissue evidence="1">Salivary gland</tissue>
    </source>
</reference>
<proteinExistence type="evidence at transcript level"/>
<name>A0A0K8R545_IXORI</name>
<protein>
    <submittedName>
        <fullName evidence="1">Putative salivary lipocalin</fullName>
    </submittedName>
</protein>
<evidence type="ECO:0000313" key="1">
    <source>
        <dbReference type="EMBL" id="JAA66287.1"/>
    </source>
</evidence>